<dbReference type="RefSeq" id="WP_003979356.1">
    <property type="nucleotide sequence ID" value="NZ_CP043497.1"/>
</dbReference>
<name>A0ABY3YTY9_STRRM</name>
<protein>
    <recommendedName>
        <fullName evidence="3">TetR family transcriptional regulator</fullName>
    </recommendedName>
</protein>
<organism evidence="1 2">
    <name type="scientific">Streptomyces rimosus subsp. rimosus</name>
    <dbReference type="NCBI Taxonomy" id="132474"/>
    <lineage>
        <taxon>Bacteria</taxon>
        <taxon>Bacillati</taxon>
        <taxon>Actinomycetota</taxon>
        <taxon>Actinomycetes</taxon>
        <taxon>Kitasatosporales</taxon>
        <taxon>Streptomycetaceae</taxon>
        <taxon>Streptomyces</taxon>
    </lineage>
</organism>
<gene>
    <name evidence="1" type="ORF">SRIMR7_02835</name>
</gene>
<evidence type="ECO:0008006" key="3">
    <source>
        <dbReference type="Google" id="ProtNLM"/>
    </source>
</evidence>
<evidence type="ECO:0000313" key="2">
    <source>
        <dbReference type="Proteomes" id="UP000829494"/>
    </source>
</evidence>
<proteinExistence type="predicted"/>
<dbReference type="SUPFAM" id="SSF48498">
    <property type="entry name" value="Tetracyclin repressor-like, C-terminal domain"/>
    <property type="match status" value="1"/>
</dbReference>
<accession>A0ABY3YTY9</accession>
<evidence type="ECO:0000313" key="1">
    <source>
        <dbReference type="EMBL" id="UNZ01066.1"/>
    </source>
</evidence>
<keyword evidence="2" id="KW-1185">Reference proteome</keyword>
<dbReference type="GeneID" id="66859852"/>
<dbReference type="Gene3D" id="1.10.357.10">
    <property type="entry name" value="Tetracycline Repressor, domain 2"/>
    <property type="match status" value="1"/>
</dbReference>
<sequence length="82" mass="8700">MTAPAADPDGEAARGRCPAARAERVRGMLDRARARGAEPLYLPDGLAVVLMPTCARMLFGVGPLTPDCIDDLVDRVLARRPG</sequence>
<dbReference type="EMBL" id="CP094298">
    <property type="protein sequence ID" value="UNZ01066.1"/>
    <property type="molecule type" value="Genomic_DNA"/>
</dbReference>
<dbReference type="InterPro" id="IPR036271">
    <property type="entry name" value="Tet_transcr_reg_TetR-rel_C_sf"/>
</dbReference>
<dbReference type="Proteomes" id="UP000829494">
    <property type="component" value="Chromosome"/>
</dbReference>
<reference evidence="1 2" key="1">
    <citation type="submission" date="2022-03" db="EMBL/GenBank/DDBJ databases">
        <title>Complete genome of Streptomyces rimosus ssp. rimosus R7 (=ATCC 10970).</title>
        <authorList>
            <person name="Beganovic S."/>
            <person name="Ruckert C."/>
            <person name="Busche T."/>
            <person name="Kalinowski J."/>
            <person name="Wittmann C."/>
        </authorList>
    </citation>
    <scope>NUCLEOTIDE SEQUENCE [LARGE SCALE GENOMIC DNA]</scope>
    <source>
        <strain evidence="1 2">R7</strain>
    </source>
</reference>